<dbReference type="Proteomes" id="UP001197741">
    <property type="component" value="Unassembled WGS sequence"/>
</dbReference>
<evidence type="ECO:0000313" key="2">
    <source>
        <dbReference type="EMBL" id="MCB6962536.1"/>
    </source>
</evidence>
<feature type="non-terminal residue" evidence="2">
    <location>
        <position position="1"/>
    </location>
</feature>
<dbReference type="RefSeq" id="WP_306783567.1">
    <property type="nucleotide sequence ID" value="NZ_JAJCJQ010000125.1"/>
</dbReference>
<name>A0AAW4UUH4_9FIRM</name>
<evidence type="ECO:0000313" key="3">
    <source>
        <dbReference type="Proteomes" id="UP001197741"/>
    </source>
</evidence>
<keyword evidence="1" id="KW-0812">Transmembrane</keyword>
<evidence type="ECO:0008006" key="4">
    <source>
        <dbReference type="Google" id="ProtNLM"/>
    </source>
</evidence>
<evidence type="ECO:0000256" key="1">
    <source>
        <dbReference type="SAM" id="Phobius"/>
    </source>
</evidence>
<dbReference type="AlphaFoldDB" id="A0AAW4UUH4"/>
<proteinExistence type="predicted"/>
<sequence>LHLRELRQSVLFHWRIYIFFLMTAMASASMLTHGQNNRCAFLFFPFYHKLTINHQFFDIFLSPTVKQPLNISLYRGIKIRARSTIYTHNFNIFNMVFFHSSIPP</sequence>
<gene>
    <name evidence="2" type="ORF">LIZ82_16880</name>
</gene>
<accession>A0AAW4UUH4</accession>
<comment type="caution">
    <text evidence="2">The sequence shown here is derived from an EMBL/GenBank/DDBJ whole genome shotgun (WGS) entry which is preliminary data.</text>
</comment>
<keyword evidence="1" id="KW-0472">Membrane</keyword>
<protein>
    <recommendedName>
        <fullName evidence="4">Secreted protein</fullName>
    </recommendedName>
</protein>
<reference evidence="2" key="1">
    <citation type="submission" date="2021-10" db="EMBL/GenBank/DDBJ databases">
        <title>Collection of gut derived symbiotic bacterial strains cultured from healthy donors.</title>
        <authorList>
            <person name="Lin H."/>
            <person name="Littmann E."/>
            <person name="Kohout C."/>
            <person name="Pamer E.G."/>
        </authorList>
    </citation>
    <scope>NUCLEOTIDE SEQUENCE</scope>
    <source>
        <strain evidence="2">DFI.7.28A</strain>
    </source>
</reference>
<organism evidence="2 3">
    <name type="scientific">Agathobacter rectalis</name>
    <dbReference type="NCBI Taxonomy" id="39491"/>
    <lineage>
        <taxon>Bacteria</taxon>
        <taxon>Bacillati</taxon>
        <taxon>Bacillota</taxon>
        <taxon>Clostridia</taxon>
        <taxon>Lachnospirales</taxon>
        <taxon>Lachnospiraceae</taxon>
        <taxon>Agathobacter</taxon>
    </lineage>
</organism>
<keyword evidence="1" id="KW-1133">Transmembrane helix</keyword>
<feature type="transmembrane region" description="Helical" evidence="1">
    <location>
        <begin position="12"/>
        <end position="31"/>
    </location>
</feature>
<dbReference type="EMBL" id="JAJCJQ010000125">
    <property type="protein sequence ID" value="MCB6962536.1"/>
    <property type="molecule type" value="Genomic_DNA"/>
</dbReference>